<keyword evidence="1" id="KW-1133">Transmembrane helix</keyword>
<sequence length="56" mass="6283">MDAIFSFLFGTRAGLAVLFVGGVALFGLIAFVMEKRTHKLYVDRGPKKEDEDGFWD</sequence>
<gene>
    <name evidence="2" type="ORF">HMPREF9452_01189</name>
</gene>
<dbReference type="Pfam" id="PF20485">
    <property type="entry name" value="DUF6724"/>
    <property type="match status" value="1"/>
</dbReference>
<accession>G1WIM6</accession>
<reference evidence="2 3" key="1">
    <citation type="submission" date="2011-06" db="EMBL/GenBank/DDBJ databases">
        <title>The Genome Sequence of Collinsella tanakaei YIT 12063.</title>
        <authorList>
            <consortium name="The Broad Institute Genome Sequencing Platform"/>
            <person name="Earl A."/>
            <person name="Ward D."/>
            <person name="Feldgarden M."/>
            <person name="Gevers D."/>
            <person name="Morotomi M."/>
            <person name="Young S.K."/>
            <person name="Zeng Q."/>
            <person name="Gargeya S."/>
            <person name="Fitzgerald M."/>
            <person name="Haas B."/>
            <person name="Abouelleil A."/>
            <person name="Alvarado L."/>
            <person name="Arachchi H.M."/>
            <person name="Berlin A."/>
            <person name="Brown A."/>
            <person name="Chapman S.B."/>
            <person name="Chen Z."/>
            <person name="Dunbar C."/>
            <person name="Freedman E."/>
            <person name="Gearin G."/>
            <person name="Gellesch M."/>
            <person name="Goldberg J."/>
            <person name="Griggs A."/>
            <person name="Gujja S."/>
            <person name="Heiman D."/>
            <person name="Howarth C."/>
            <person name="Larson L."/>
            <person name="Lui A."/>
            <person name="MacDonald P.J.P."/>
            <person name="Mehta T."/>
            <person name="Montmayeur A."/>
            <person name="Murphy C."/>
            <person name="Neiman D."/>
            <person name="Pearson M."/>
            <person name="Priest M."/>
            <person name="Roberts A."/>
            <person name="Saif S."/>
            <person name="Shea T."/>
            <person name="Shenoy N."/>
            <person name="Sisk P."/>
            <person name="Stolte C."/>
            <person name="Sykes S."/>
            <person name="Wortman J."/>
            <person name="Nusbaum C."/>
            <person name="Birren B."/>
        </authorList>
    </citation>
    <scope>NUCLEOTIDE SEQUENCE [LARGE SCALE GENOMIC DNA]</scope>
    <source>
        <strain evidence="2 3">YIT 12063</strain>
    </source>
</reference>
<dbReference type="HOGENOM" id="CLU_199502_0_0_11"/>
<protein>
    <submittedName>
        <fullName evidence="2">Uncharacterized protein</fullName>
    </submittedName>
</protein>
<dbReference type="PATRIC" id="fig|742742.3.peg.1161"/>
<dbReference type="GeneID" id="62760010"/>
<keyword evidence="1" id="KW-0472">Membrane</keyword>
<evidence type="ECO:0000313" key="3">
    <source>
        <dbReference type="Proteomes" id="UP000004830"/>
    </source>
</evidence>
<dbReference type="Proteomes" id="UP000004830">
    <property type="component" value="Unassembled WGS sequence"/>
</dbReference>
<evidence type="ECO:0000256" key="1">
    <source>
        <dbReference type="SAM" id="Phobius"/>
    </source>
</evidence>
<organism evidence="2 3">
    <name type="scientific">Collinsella tanakaei YIT 12063</name>
    <dbReference type="NCBI Taxonomy" id="742742"/>
    <lineage>
        <taxon>Bacteria</taxon>
        <taxon>Bacillati</taxon>
        <taxon>Actinomycetota</taxon>
        <taxon>Coriobacteriia</taxon>
        <taxon>Coriobacteriales</taxon>
        <taxon>Coriobacteriaceae</taxon>
        <taxon>Collinsella</taxon>
    </lineage>
</organism>
<comment type="caution">
    <text evidence="2">The sequence shown here is derived from an EMBL/GenBank/DDBJ whole genome shotgun (WGS) entry which is preliminary data.</text>
</comment>
<feature type="transmembrane region" description="Helical" evidence="1">
    <location>
        <begin position="12"/>
        <end position="32"/>
    </location>
</feature>
<dbReference type="EMBL" id="ADLS01000014">
    <property type="protein sequence ID" value="EGX70951.1"/>
    <property type="molecule type" value="Genomic_DNA"/>
</dbReference>
<dbReference type="AlphaFoldDB" id="G1WIM6"/>
<dbReference type="RefSeq" id="WP_009141224.1">
    <property type="nucleotide sequence ID" value="NZ_JH126469.1"/>
</dbReference>
<dbReference type="InterPro" id="IPR046570">
    <property type="entry name" value="DUF6724"/>
</dbReference>
<dbReference type="eggNOG" id="ENOG5031U1S">
    <property type="taxonomic scope" value="Bacteria"/>
</dbReference>
<name>G1WIM6_9ACTN</name>
<evidence type="ECO:0000313" key="2">
    <source>
        <dbReference type="EMBL" id="EGX70951.1"/>
    </source>
</evidence>
<keyword evidence="3" id="KW-1185">Reference proteome</keyword>
<keyword evidence="1" id="KW-0812">Transmembrane</keyword>
<proteinExistence type="predicted"/>